<reference evidence="1 2" key="1">
    <citation type="submission" date="2017-09" db="EMBL/GenBank/DDBJ databases">
        <title>Depth-based differentiation of microbial function through sediment-hosted aquifers and enrichment of novel symbionts in the deep terrestrial subsurface.</title>
        <authorList>
            <person name="Probst A.J."/>
            <person name="Ladd B."/>
            <person name="Jarett J.K."/>
            <person name="Geller-Mcgrath D.E."/>
            <person name="Sieber C.M."/>
            <person name="Emerson J.B."/>
            <person name="Anantharaman K."/>
            <person name="Thomas B.C."/>
            <person name="Malmstrom R."/>
            <person name="Stieglmeier M."/>
            <person name="Klingl A."/>
            <person name="Woyke T."/>
            <person name="Ryan C.M."/>
            <person name="Banfield J.F."/>
        </authorList>
    </citation>
    <scope>NUCLEOTIDE SEQUENCE [LARGE SCALE GENOMIC DNA]</scope>
    <source>
        <strain evidence="1">CG23_combo_of_CG06-09_8_20_14_all_40_14</strain>
    </source>
</reference>
<gene>
    <name evidence="1" type="ORF">COX53_02490</name>
</gene>
<sequence>MSQIKYFGLGLFLGIIIVGTVTAVKAYLTKEKVLGESAVSTATLDISTTPQSALLSFEGVTPGFSSGEKIVTLKNTGTADLKYRVSVEPTNVSDNNDLYKALEYVLYEYDGNSQKTKSLGGEGFLLKDLQDVEIAQTLDSGQEKNLGIEISLPQDAGNGIQGLTTNFKIIFNAIQKDGVF</sequence>
<organism evidence="1 2">
    <name type="scientific">candidate division WWE3 bacterium CG23_combo_of_CG06-09_8_20_14_all_40_14</name>
    <dbReference type="NCBI Taxonomy" id="1975095"/>
    <lineage>
        <taxon>Bacteria</taxon>
        <taxon>Katanobacteria</taxon>
    </lineage>
</organism>
<dbReference type="Proteomes" id="UP000231388">
    <property type="component" value="Unassembled WGS sequence"/>
</dbReference>
<name>A0A2G9XDS8_UNCKA</name>
<protein>
    <submittedName>
        <fullName evidence="1">Uncharacterized protein</fullName>
    </submittedName>
</protein>
<proteinExistence type="predicted"/>
<evidence type="ECO:0000313" key="2">
    <source>
        <dbReference type="Proteomes" id="UP000231388"/>
    </source>
</evidence>
<evidence type="ECO:0000313" key="1">
    <source>
        <dbReference type="EMBL" id="PIP04431.1"/>
    </source>
</evidence>
<dbReference type="AlphaFoldDB" id="A0A2G9XDS8"/>
<dbReference type="EMBL" id="PCQY01000031">
    <property type="protein sequence ID" value="PIP04431.1"/>
    <property type="molecule type" value="Genomic_DNA"/>
</dbReference>
<accession>A0A2G9XDS8</accession>
<comment type="caution">
    <text evidence="1">The sequence shown here is derived from an EMBL/GenBank/DDBJ whole genome shotgun (WGS) entry which is preliminary data.</text>
</comment>